<feature type="transmembrane region" description="Helical" evidence="1">
    <location>
        <begin position="34"/>
        <end position="50"/>
    </location>
</feature>
<dbReference type="PANTHER" id="PTHR14969">
    <property type="entry name" value="SPHINGOSINE-1-PHOSPHATE PHOSPHOHYDROLASE"/>
    <property type="match status" value="1"/>
</dbReference>
<proteinExistence type="predicted"/>
<keyword evidence="4" id="KW-1185">Reference proteome</keyword>
<sequence>MGTLLTWDLVLFFNINSKWTSPFLDSWLPWMREPYLWAPLYLFLLVLVLYNWGWKGFWWIVFFILTFAMCDQGSSFLKGLVGRLRPANDPNIAPYVRIMVGYYPQSGSFTSSHAANHFGLAMFCFLTLRSYLRRWAWLFFVWAAVICYAQVYVGVHYPTDILGGALLGCLAGTLGGGFFNRRIGLDPLPERTT</sequence>
<dbReference type="PANTHER" id="PTHR14969:SF13">
    <property type="entry name" value="AT30094P"/>
    <property type="match status" value="1"/>
</dbReference>
<feature type="transmembrane region" description="Helical" evidence="1">
    <location>
        <begin position="161"/>
        <end position="179"/>
    </location>
</feature>
<keyword evidence="1" id="KW-0472">Membrane</keyword>
<dbReference type="Pfam" id="PF01569">
    <property type="entry name" value="PAP2"/>
    <property type="match status" value="1"/>
</dbReference>
<dbReference type="EMBL" id="CP149822">
    <property type="protein sequence ID" value="WZN40131.1"/>
    <property type="molecule type" value="Genomic_DNA"/>
</dbReference>
<accession>A0ABZ2YK93</accession>
<evidence type="ECO:0000313" key="3">
    <source>
        <dbReference type="EMBL" id="WZN40131.1"/>
    </source>
</evidence>
<gene>
    <name evidence="3" type="ORF">WJU16_19365</name>
</gene>
<evidence type="ECO:0000259" key="2">
    <source>
        <dbReference type="SMART" id="SM00014"/>
    </source>
</evidence>
<dbReference type="InterPro" id="IPR000326">
    <property type="entry name" value="PAP2/HPO"/>
</dbReference>
<reference evidence="4" key="1">
    <citation type="submission" date="2024-03" db="EMBL/GenBank/DDBJ databases">
        <title>Chitinophaga horti sp. nov., isolated from garden soil.</title>
        <authorList>
            <person name="Lee D.S."/>
            <person name="Han D.M."/>
            <person name="Baek J.H."/>
            <person name="Choi D.G."/>
            <person name="Jeon J.H."/>
            <person name="Jeon C.O."/>
        </authorList>
    </citation>
    <scope>NUCLEOTIDE SEQUENCE [LARGE SCALE GENOMIC DNA]</scope>
    <source>
        <strain evidence="4">GPA1</strain>
    </source>
</reference>
<protein>
    <submittedName>
        <fullName evidence="3">Phosphatase PAP2 family protein</fullName>
    </submittedName>
</protein>
<dbReference type="Gene3D" id="1.20.144.10">
    <property type="entry name" value="Phosphatidic acid phosphatase type 2/haloperoxidase"/>
    <property type="match status" value="1"/>
</dbReference>
<dbReference type="Proteomes" id="UP001485459">
    <property type="component" value="Chromosome"/>
</dbReference>
<keyword evidence="1" id="KW-0812">Transmembrane</keyword>
<keyword evidence="1" id="KW-1133">Transmembrane helix</keyword>
<feature type="transmembrane region" description="Helical" evidence="1">
    <location>
        <begin position="135"/>
        <end position="155"/>
    </location>
</feature>
<dbReference type="SUPFAM" id="SSF48317">
    <property type="entry name" value="Acid phosphatase/Vanadium-dependent haloperoxidase"/>
    <property type="match status" value="1"/>
</dbReference>
<dbReference type="SMART" id="SM00014">
    <property type="entry name" value="acidPPc"/>
    <property type="match status" value="1"/>
</dbReference>
<evidence type="ECO:0000256" key="1">
    <source>
        <dbReference type="SAM" id="Phobius"/>
    </source>
</evidence>
<organism evidence="3 4">
    <name type="scientific">Chitinophaga pollutisoli</name>
    <dbReference type="NCBI Taxonomy" id="3133966"/>
    <lineage>
        <taxon>Bacteria</taxon>
        <taxon>Pseudomonadati</taxon>
        <taxon>Bacteroidota</taxon>
        <taxon>Chitinophagia</taxon>
        <taxon>Chitinophagales</taxon>
        <taxon>Chitinophagaceae</taxon>
        <taxon>Chitinophaga</taxon>
    </lineage>
</organism>
<dbReference type="RefSeq" id="WP_341835062.1">
    <property type="nucleotide sequence ID" value="NZ_CP149822.1"/>
</dbReference>
<evidence type="ECO:0000313" key="4">
    <source>
        <dbReference type="Proteomes" id="UP001485459"/>
    </source>
</evidence>
<feature type="transmembrane region" description="Helical" evidence="1">
    <location>
        <begin position="57"/>
        <end position="77"/>
    </location>
</feature>
<feature type="domain" description="Phosphatidic acid phosphatase type 2/haloperoxidase" evidence="2">
    <location>
        <begin position="60"/>
        <end position="176"/>
    </location>
</feature>
<name>A0ABZ2YK93_9BACT</name>
<feature type="transmembrane region" description="Helical" evidence="1">
    <location>
        <begin position="109"/>
        <end position="128"/>
    </location>
</feature>
<dbReference type="InterPro" id="IPR036938">
    <property type="entry name" value="PAP2/HPO_sf"/>
</dbReference>